<dbReference type="Proteomes" id="UP000249402">
    <property type="component" value="Unassembled WGS sequence"/>
</dbReference>
<proteinExistence type="predicted"/>
<name>A0A395HH40_9EURO</name>
<dbReference type="OrthoDB" id="10519035at2759"/>
<evidence type="ECO:0000313" key="1">
    <source>
        <dbReference type="EMBL" id="RAL06278.1"/>
    </source>
</evidence>
<reference evidence="1 2" key="1">
    <citation type="submission" date="2018-02" db="EMBL/GenBank/DDBJ databases">
        <title>The genomes of Aspergillus section Nigri reveals drivers in fungal speciation.</title>
        <authorList>
            <consortium name="DOE Joint Genome Institute"/>
            <person name="Vesth T.C."/>
            <person name="Nybo J."/>
            <person name="Theobald S."/>
            <person name="Brandl J."/>
            <person name="Frisvad J.C."/>
            <person name="Nielsen K.F."/>
            <person name="Lyhne E.K."/>
            <person name="Kogle M.E."/>
            <person name="Kuo A."/>
            <person name="Riley R."/>
            <person name="Clum A."/>
            <person name="Nolan M."/>
            <person name="Lipzen A."/>
            <person name="Salamov A."/>
            <person name="Henrissat B."/>
            <person name="Wiebenga A."/>
            <person name="De vries R.P."/>
            <person name="Grigoriev I.V."/>
            <person name="Mortensen U.H."/>
            <person name="Andersen M.R."/>
            <person name="Baker S.E."/>
        </authorList>
    </citation>
    <scope>NUCLEOTIDE SEQUENCE [LARGE SCALE GENOMIC DNA]</scope>
    <source>
        <strain evidence="1 2">CBS 121593</strain>
    </source>
</reference>
<dbReference type="GeneID" id="37220075"/>
<sequence>GERTKTLKQGPIRIAAPIFKLWISSGLEAATATKGRKVKGGGRTGVQIIGLARPHGPLCATTGGPRQVLLFLPSPWGAPVSFCHPSSYLFRSQGMFGDSHHYLPSSVPYRFLSVVFPQGCLAFSFPFP</sequence>
<accession>A0A395HH40</accession>
<feature type="non-terminal residue" evidence="1">
    <location>
        <position position="1"/>
    </location>
</feature>
<dbReference type="EMBL" id="KZ824419">
    <property type="protein sequence ID" value="RAL06278.1"/>
    <property type="molecule type" value="Genomic_DNA"/>
</dbReference>
<dbReference type="AlphaFoldDB" id="A0A395HH40"/>
<feature type="non-terminal residue" evidence="1">
    <location>
        <position position="128"/>
    </location>
</feature>
<protein>
    <submittedName>
        <fullName evidence="1">Uncharacterized protein</fullName>
    </submittedName>
</protein>
<organism evidence="1 2">
    <name type="scientific">Aspergillus ibericus CBS 121593</name>
    <dbReference type="NCBI Taxonomy" id="1448316"/>
    <lineage>
        <taxon>Eukaryota</taxon>
        <taxon>Fungi</taxon>
        <taxon>Dikarya</taxon>
        <taxon>Ascomycota</taxon>
        <taxon>Pezizomycotina</taxon>
        <taxon>Eurotiomycetes</taxon>
        <taxon>Eurotiomycetidae</taxon>
        <taxon>Eurotiales</taxon>
        <taxon>Aspergillaceae</taxon>
        <taxon>Aspergillus</taxon>
        <taxon>Aspergillus subgen. Circumdati</taxon>
    </lineage>
</organism>
<dbReference type="RefSeq" id="XP_025580605.1">
    <property type="nucleotide sequence ID" value="XM_025715210.1"/>
</dbReference>
<gene>
    <name evidence="1" type="ORF">BO80DRAFT_342523</name>
</gene>
<keyword evidence="2" id="KW-1185">Reference proteome</keyword>
<evidence type="ECO:0000313" key="2">
    <source>
        <dbReference type="Proteomes" id="UP000249402"/>
    </source>
</evidence>
<dbReference type="VEuPathDB" id="FungiDB:BO80DRAFT_342523"/>